<dbReference type="CDD" id="cd04179">
    <property type="entry name" value="DPM_DPG-synthase_like"/>
    <property type="match status" value="1"/>
</dbReference>
<evidence type="ECO:0000256" key="2">
    <source>
        <dbReference type="ARBA" id="ARBA00022676"/>
    </source>
</evidence>
<dbReference type="InterPro" id="IPR050256">
    <property type="entry name" value="Glycosyltransferase_2"/>
</dbReference>
<proteinExistence type="predicted"/>
<keyword evidence="7" id="KW-0472">Membrane</keyword>
<dbReference type="PANTHER" id="PTHR48090">
    <property type="entry name" value="UNDECAPRENYL-PHOSPHATE 4-DEOXY-4-FORMAMIDO-L-ARABINOSE TRANSFERASE-RELATED"/>
    <property type="match status" value="1"/>
</dbReference>
<evidence type="ECO:0000313" key="9">
    <source>
        <dbReference type="EMBL" id="KUG23670.1"/>
    </source>
</evidence>
<evidence type="ECO:0000256" key="4">
    <source>
        <dbReference type="ARBA" id="ARBA00022692"/>
    </source>
</evidence>
<dbReference type="GO" id="GO:0099621">
    <property type="term" value="F:undecaprenyl-phosphate 4-deoxy-4-formamido-L-arabinose transferase activity"/>
    <property type="evidence" value="ECO:0007669"/>
    <property type="project" value="TreeGrafter"/>
</dbReference>
<keyword evidence="4" id="KW-0812">Transmembrane</keyword>
<protein>
    <submittedName>
        <fullName evidence="9">Glycosyl transferase, family 2</fullName>
    </submittedName>
</protein>
<name>A0A0W8FS19_9ZZZZ</name>
<dbReference type="GO" id="GO:0009103">
    <property type="term" value="P:lipopolysaccharide biosynthetic process"/>
    <property type="evidence" value="ECO:0007669"/>
    <property type="project" value="UniProtKB-KW"/>
</dbReference>
<dbReference type="SUPFAM" id="SSF53448">
    <property type="entry name" value="Nucleotide-diphospho-sugar transferases"/>
    <property type="match status" value="1"/>
</dbReference>
<dbReference type="AlphaFoldDB" id="A0A0W8FS19"/>
<dbReference type="InterPro" id="IPR001173">
    <property type="entry name" value="Glyco_trans_2-like"/>
</dbReference>
<gene>
    <name evidence="9" type="ORF">ASZ90_006476</name>
</gene>
<accession>A0A0W8FS19</accession>
<evidence type="ECO:0000256" key="3">
    <source>
        <dbReference type="ARBA" id="ARBA00022679"/>
    </source>
</evidence>
<evidence type="ECO:0000256" key="1">
    <source>
        <dbReference type="ARBA" id="ARBA00022475"/>
    </source>
</evidence>
<dbReference type="Pfam" id="PF00535">
    <property type="entry name" value="Glycos_transf_2"/>
    <property type="match status" value="1"/>
</dbReference>
<keyword evidence="2" id="KW-0328">Glycosyltransferase</keyword>
<evidence type="ECO:0000259" key="8">
    <source>
        <dbReference type="Pfam" id="PF00535"/>
    </source>
</evidence>
<sequence>MVSNNIVKKNKYSFFCPAYYDENNIAIVVEKAVNLFSEIAQDYEICIINDGSPDDTGKVCEELSEKYEKVKVIHHKKNLGYGVALKDGFLNANKFEYVCFTDGDNQYDVYDFKKMIPLLPEYDMLIGLREHNANSNIRKVISFCYNFSIRLLFGTKFKDMGAALRIIKRSALNNINIICEGSFAPAEIIIKLHKLGHKIATIPISSYPRIYGKSTSLSPKNFVKTILEMLKVLINVKLKRY</sequence>
<keyword evidence="6" id="KW-1133">Transmembrane helix</keyword>
<dbReference type="InterPro" id="IPR029044">
    <property type="entry name" value="Nucleotide-diphossugar_trans"/>
</dbReference>
<feature type="domain" description="Glycosyltransferase 2-like" evidence="8">
    <location>
        <begin position="14"/>
        <end position="173"/>
    </location>
</feature>
<dbReference type="PANTHER" id="PTHR48090:SF3">
    <property type="entry name" value="UNDECAPRENYL-PHOSPHATE 4-DEOXY-4-FORMAMIDO-L-ARABINOSE TRANSFERASE"/>
    <property type="match status" value="1"/>
</dbReference>
<keyword evidence="5" id="KW-0448">Lipopolysaccharide biosynthesis</keyword>
<dbReference type="EMBL" id="LNQE01000890">
    <property type="protein sequence ID" value="KUG23670.1"/>
    <property type="molecule type" value="Genomic_DNA"/>
</dbReference>
<keyword evidence="1" id="KW-1003">Cell membrane</keyword>
<comment type="caution">
    <text evidence="9">The sequence shown here is derived from an EMBL/GenBank/DDBJ whole genome shotgun (WGS) entry which is preliminary data.</text>
</comment>
<organism evidence="9">
    <name type="scientific">hydrocarbon metagenome</name>
    <dbReference type="NCBI Taxonomy" id="938273"/>
    <lineage>
        <taxon>unclassified sequences</taxon>
        <taxon>metagenomes</taxon>
        <taxon>ecological metagenomes</taxon>
    </lineage>
</organism>
<dbReference type="GO" id="GO:0005886">
    <property type="term" value="C:plasma membrane"/>
    <property type="evidence" value="ECO:0007669"/>
    <property type="project" value="TreeGrafter"/>
</dbReference>
<keyword evidence="3 9" id="KW-0808">Transferase</keyword>
<evidence type="ECO:0000256" key="7">
    <source>
        <dbReference type="ARBA" id="ARBA00023136"/>
    </source>
</evidence>
<evidence type="ECO:0000256" key="6">
    <source>
        <dbReference type="ARBA" id="ARBA00022989"/>
    </source>
</evidence>
<reference evidence="9" key="1">
    <citation type="journal article" date="2015" name="Proc. Natl. Acad. Sci. U.S.A.">
        <title>Networks of energetic and metabolic interactions define dynamics in microbial communities.</title>
        <authorList>
            <person name="Embree M."/>
            <person name="Liu J.K."/>
            <person name="Al-Bassam M.M."/>
            <person name="Zengler K."/>
        </authorList>
    </citation>
    <scope>NUCLEOTIDE SEQUENCE</scope>
</reference>
<evidence type="ECO:0000256" key="5">
    <source>
        <dbReference type="ARBA" id="ARBA00022985"/>
    </source>
</evidence>
<dbReference type="Gene3D" id="3.90.550.10">
    <property type="entry name" value="Spore Coat Polysaccharide Biosynthesis Protein SpsA, Chain A"/>
    <property type="match status" value="1"/>
</dbReference>